<comment type="catalytic activity">
    <reaction evidence="1">
        <text>ATP + protein L-histidine = ADP + protein N-phospho-L-histidine.</text>
        <dbReference type="EC" id="2.7.13.3"/>
    </reaction>
</comment>
<evidence type="ECO:0000256" key="3">
    <source>
        <dbReference type="ARBA" id="ARBA00022553"/>
    </source>
</evidence>
<dbReference type="EMBL" id="FZOK01000031">
    <property type="protein sequence ID" value="SNS77990.1"/>
    <property type="molecule type" value="Genomic_DNA"/>
</dbReference>
<evidence type="ECO:0000256" key="2">
    <source>
        <dbReference type="ARBA" id="ARBA00012438"/>
    </source>
</evidence>
<dbReference type="InterPro" id="IPR036890">
    <property type="entry name" value="HATPase_C_sf"/>
</dbReference>
<dbReference type="CDD" id="cd00082">
    <property type="entry name" value="HisKA"/>
    <property type="match status" value="1"/>
</dbReference>
<protein>
    <recommendedName>
        <fullName evidence="2">histidine kinase</fullName>
        <ecNumber evidence="2">2.7.13.3</ecNumber>
    </recommendedName>
</protein>
<dbReference type="SMART" id="SM00091">
    <property type="entry name" value="PAS"/>
    <property type="match status" value="3"/>
</dbReference>
<sequence>MHMITNSEAILKAIGESYFILQSTEKIKVAIPQILSLLGNATQVDRVYVFQNYLGEGDELHFSQTFEWVAKGVTPQIDFEELQNIPWSVFPLVAEKLSKNMVINEVLNEESNGKDFYDTMAAQGILSFLFIPIMVDQNFWGFIGFDNCTSKEIYSQEQAAALHAFASTLGYTILAKKQKKRLIKIKENYSFLVNNVNEVIFRLDQDCKWSFVNKRWEKITKKSPRETLWTFFKDAFHTKYREEISALMEKLSVGTIKQLTFEAELLITNKRSKWVKVQVSKQHDLKNTAAGYAGSIVDINKEKETQAKLEESIDRTNAVINSVKDTLYTFSRDLKEVYFVSDNISLLGIDRERYINEEGYWYEIIHPEDQYIVDHELERLHEVGVFDAVYRIKNENGKEVWLQDKAWAAKDQKDNILKVHGRYTDVTELKQKELKLNEESLKRLNDLLQAVNDTQLSFNIDKDFQKPLDVLLTKILEITGSQFGFIGEVFYDDLKAPYLKTHAITNIAWSKESEQFFQENYKTGLIFRNLDTLFGRSLSTGELVIANDVKSDPRATGTPMGHPPIKKYMGVPVYKGTEFLGLMGFANKETDYVESDLEILQPLISGYANLIKSIRSYEQKQLVEQQKAQADQMYRLLSDNTSDIIALHSLDLRFEYISPSIYKVLGYKPEDCLGRTPSELFGVTKIENESIDLLNEFSTVMTHRHKLTNKPIALETLITPLRNSNGEIYSYMAASRDVTEREAVLEELKDSLTREQELNQLKSRFISMTSHEFRTPLATIMSSTEILEILLADIDDQTLKKKTVTHLERINNQIQRLTGVIADLLILEKNAQDKIIISKEQVSINQFLRNIVDKNFPEYSKNIRLILPKEDHIINLDPSLLSHVISNLIDNAVKYSKKSSQNPEIILELADGFYKIKVKDYGLGIPYEDQKYIFGSFFRAKNVSTIKGTGLGLNIVKEFIEKLGGEIHFISIENQGTEFTITLPYEH</sequence>
<feature type="domain" description="PAS" evidence="7">
    <location>
        <begin position="312"/>
        <end position="384"/>
    </location>
</feature>
<evidence type="ECO:0000313" key="9">
    <source>
        <dbReference type="EMBL" id="SNS77990.1"/>
    </source>
</evidence>
<dbReference type="Pfam" id="PF13426">
    <property type="entry name" value="PAS_9"/>
    <property type="match status" value="1"/>
</dbReference>
<dbReference type="SUPFAM" id="SSF55874">
    <property type="entry name" value="ATPase domain of HSP90 chaperone/DNA topoisomerase II/histidine kinase"/>
    <property type="match status" value="1"/>
</dbReference>
<feature type="domain" description="PAC" evidence="8">
    <location>
        <begin position="259"/>
        <end position="311"/>
    </location>
</feature>
<dbReference type="InterPro" id="IPR029016">
    <property type="entry name" value="GAF-like_dom_sf"/>
</dbReference>
<dbReference type="InterPro" id="IPR000014">
    <property type="entry name" value="PAS"/>
</dbReference>
<dbReference type="InterPro" id="IPR003661">
    <property type="entry name" value="HisK_dim/P_dom"/>
</dbReference>
<dbReference type="Pfam" id="PF01590">
    <property type="entry name" value="GAF"/>
    <property type="match status" value="1"/>
</dbReference>
<dbReference type="InterPro" id="IPR001610">
    <property type="entry name" value="PAC"/>
</dbReference>
<dbReference type="SMART" id="SM00086">
    <property type="entry name" value="PAC"/>
    <property type="match status" value="3"/>
</dbReference>
<dbReference type="PROSITE" id="PS50113">
    <property type="entry name" value="PAC"/>
    <property type="match status" value="3"/>
</dbReference>
<feature type="domain" description="Histidine kinase" evidence="6">
    <location>
        <begin position="768"/>
        <end position="987"/>
    </location>
</feature>
<dbReference type="PANTHER" id="PTHR43304:SF1">
    <property type="entry name" value="PAC DOMAIN-CONTAINING PROTEIN"/>
    <property type="match status" value="1"/>
</dbReference>
<dbReference type="PANTHER" id="PTHR43304">
    <property type="entry name" value="PHYTOCHROME-LIKE PROTEIN CPH1"/>
    <property type="match status" value="1"/>
</dbReference>
<dbReference type="PROSITE" id="PS50109">
    <property type="entry name" value="HIS_KIN"/>
    <property type="match status" value="1"/>
</dbReference>
<feature type="domain" description="PAC" evidence="8">
    <location>
        <begin position="386"/>
        <end position="438"/>
    </location>
</feature>
<dbReference type="Pfam" id="PF08447">
    <property type="entry name" value="PAS_3"/>
    <property type="match status" value="1"/>
</dbReference>
<keyword evidence="4" id="KW-0808">Transferase</keyword>
<dbReference type="InterPro" id="IPR013656">
    <property type="entry name" value="PAS_4"/>
</dbReference>
<dbReference type="InterPro" id="IPR003594">
    <property type="entry name" value="HATPase_dom"/>
</dbReference>
<name>A0A239H9F4_9BACT</name>
<dbReference type="PROSITE" id="PS50112">
    <property type="entry name" value="PAS"/>
    <property type="match status" value="2"/>
</dbReference>
<reference evidence="10" key="1">
    <citation type="submission" date="2017-06" db="EMBL/GenBank/DDBJ databases">
        <authorList>
            <person name="Varghese N."/>
            <person name="Submissions S."/>
        </authorList>
    </citation>
    <scope>NUCLEOTIDE SEQUENCE [LARGE SCALE GENOMIC DNA]</scope>
    <source>
        <strain evidence="10">5C</strain>
    </source>
</reference>
<dbReference type="Gene3D" id="3.30.565.10">
    <property type="entry name" value="Histidine kinase-like ATPase, C-terminal domain"/>
    <property type="match status" value="1"/>
</dbReference>
<proteinExistence type="predicted"/>
<dbReference type="PRINTS" id="PR00344">
    <property type="entry name" value="BCTRLSENSOR"/>
</dbReference>
<evidence type="ECO:0000259" key="8">
    <source>
        <dbReference type="PROSITE" id="PS50113"/>
    </source>
</evidence>
<dbReference type="SMART" id="SM00387">
    <property type="entry name" value="HATPase_c"/>
    <property type="match status" value="1"/>
</dbReference>
<dbReference type="Gene3D" id="3.30.450.20">
    <property type="entry name" value="PAS domain"/>
    <property type="match status" value="3"/>
</dbReference>
<evidence type="ECO:0000259" key="7">
    <source>
        <dbReference type="PROSITE" id="PS50112"/>
    </source>
</evidence>
<dbReference type="Gene3D" id="3.30.450.40">
    <property type="match status" value="2"/>
</dbReference>
<dbReference type="SUPFAM" id="SSF47384">
    <property type="entry name" value="Homodimeric domain of signal transducing histidine kinase"/>
    <property type="match status" value="1"/>
</dbReference>
<dbReference type="SUPFAM" id="SSF55781">
    <property type="entry name" value="GAF domain-like"/>
    <property type="match status" value="2"/>
</dbReference>
<dbReference type="InterPro" id="IPR003018">
    <property type="entry name" value="GAF"/>
</dbReference>
<accession>A0A239H9F4</accession>
<dbReference type="SMART" id="SM00388">
    <property type="entry name" value="HisKA"/>
    <property type="match status" value="1"/>
</dbReference>
<dbReference type="InterPro" id="IPR013655">
    <property type="entry name" value="PAS_fold_3"/>
</dbReference>
<dbReference type="EC" id="2.7.13.3" evidence="2"/>
<evidence type="ECO:0000259" key="6">
    <source>
        <dbReference type="PROSITE" id="PS50109"/>
    </source>
</evidence>
<dbReference type="AlphaFoldDB" id="A0A239H9F4"/>
<dbReference type="SMART" id="SM00065">
    <property type="entry name" value="GAF"/>
    <property type="match status" value="2"/>
</dbReference>
<dbReference type="SUPFAM" id="SSF55785">
    <property type="entry name" value="PYP-like sensor domain (PAS domain)"/>
    <property type="match status" value="3"/>
</dbReference>
<gene>
    <name evidence="9" type="ORF">SAMN06295967_1312</name>
</gene>
<dbReference type="InterPro" id="IPR035965">
    <property type="entry name" value="PAS-like_dom_sf"/>
</dbReference>
<keyword evidence="5" id="KW-0418">Kinase</keyword>
<dbReference type="Gene3D" id="1.10.287.130">
    <property type="match status" value="1"/>
</dbReference>
<evidence type="ECO:0000256" key="1">
    <source>
        <dbReference type="ARBA" id="ARBA00000085"/>
    </source>
</evidence>
<dbReference type="InterPro" id="IPR004358">
    <property type="entry name" value="Sig_transdc_His_kin-like_C"/>
</dbReference>
<dbReference type="CDD" id="cd00075">
    <property type="entry name" value="HATPase"/>
    <property type="match status" value="1"/>
</dbReference>
<dbReference type="InterPro" id="IPR036097">
    <property type="entry name" value="HisK_dim/P_sf"/>
</dbReference>
<dbReference type="NCBIfam" id="TIGR00229">
    <property type="entry name" value="sensory_box"/>
    <property type="match status" value="2"/>
</dbReference>
<evidence type="ECO:0000256" key="4">
    <source>
        <dbReference type="ARBA" id="ARBA00022679"/>
    </source>
</evidence>
<dbReference type="Pfam" id="PF13185">
    <property type="entry name" value="GAF_2"/>
    <property type="match status" value="1"/>
</dbReference>
<dbReference type="Pfam" id="PF08448">
    <property type="entry name" value="PAS_4"/>
    <property type="match status" value="1"/>
</dbReference>
<dbReference type="Pfam" id="PF00512">
    <property type="entry name" value="HisKA"/>
    <property type="match status" value="1"/>
</dbReference>
<organism evidence="9 10">
    <name type="scientific">Belliella buryatensis</name>
    <dbReference type="NCBI Taxonomy" id="1500549"/>
    <lineage>
        <taxon>Bacteria</taxon>
        <taxon>Pseudomonadati</taxon>
        <taxon>Bacteroidota</taxon>
        <taxon>Cytophagia</taxon>
        <taxon>Cytophagales</taxon>
        <taxon>Cyclobacteriaceae</taxon>
        <taxon>Belliella</taxon>
    </lineage>
</organism>
<evidence type="ECO:0000256" key="5">
    <source>
        <dbReference type="ARBA" id="ARBA00022777"/>
    </source>
</evidence>
<dbReference type="InterPro" id="IPR052162">
    <property type="entry name" value="Sensor_kinase/Photoreceptor"/>
</dbReference>
<feature type="domain" description="PAC" evidence="8">
    <location>
        <begin position="695"/>
        <end position="750"/>
    </location>
</feature>
<dbReference type="CDD" id="cd00130">
    <property type="entry name" value="PAS"/>
    <property type="match status" value="2"/>
</dbReference>
<keyword evidence="3" id="KW-0597">Phosphoprotein</keyword>
<dbReference type="OrthoDB" id="9808408at2"/>
<dbReference type="Proteomes" id="UP000198480">
    <property type="component" value="Unassembled WGS sequence"/>
</dbReference>
<dbReference type="Pfam" id="PF02518">
    <property type="entry name" value="HATPase_c"/>
    <property type="match status" value="1"/>
</dbReference>
<keyword evidence="10" id="KW-1185">Reference proteome</keyword>
<dbReference type="InterPro" id="IPR005467">
    <property type="entry name" value="His_kinase_dom"/>
</dbReference>
<dbReference type="GO" id="GO:0000155">
    <property type="term" value="F:phosphorelay sensor kinase activity"/>
    <property type="evidence" value="ECO:0007669"/>
    <property type="project" value="InterPro"/>
</dbReference>
<feature type="domain" description="PAS" evidence="7">
    <location>
        <begin position="630"/>
        <end position="676"/>
    </location>
</feature>
<evidence type="ECO:0000313" key="10">
    <source>
        <dbReference type="Proteomes" id="UP000198480"/>
    </source>
</evidence>
<dbReference type="InterPro" id="IPR000700">
    <property type="entry name" value="PAS-assoc_C"/>
</dbReference>